<organism evidence="2 3">
    <name type="scientific">Eiseniibacteriota bacterium</name>
    <dbReference type="NCBI Taxonomy" id="2212470"/>
    <lineage>
        <taxon>Bacteria</taxon>
        <taxon>Candidatus Eiseniibacteriota</taxon>
    </lineage>
</organism>
<dbReference type="Pfam" id="PF13860">
    <property type="entry name" value="FlgD_ig"/>
    <property type="match status" value="1"/>
</dbReference>
<dbReference type="Gene3D" id="2.60.40.4070">
    <property type="match status" value="1"/>
</dbReference>
<dbReference type="NCBIfam" id="TIGR04183">
    <property type="entry name" value="Por_Secre_tail"/>
    <property type="match status" value="1"/>
</dbReference>
<sequence length="161" mass="17562">LPPSASQPWWARVYENGDPDLQGWVENFELLSGGSNYVTDGPVPAATSEGQPTTLWIPYSATSSVPDNNRPMVVLQAGPNPMRGHTKLTLELSEAQEVALSVHDVLGRHIKTLHQGPVGAGQSSWQWDATDKHGAPVVSGKYFLRIDTQRSRHVSSITVLR</sequence>
<dbReference type="EMBL" id="JABDJR010000711">
    <property type="protein sequence ID" value="NNF08637.1"/>
    <property type="molecule type" value="Genomic_DNA"/>
</dbReference>
<comment type="caution">
    <text evidence="2">The sequence shown here is derived from an EMBL/GenBank/DDBJ whole genome shotgun (WGS) entry which is preliminary data.</text>
</comment>
<evidence type="ECO:0000313" key="2">
    <source>
        <dbReference type="EMBL" id="NNF08637.1"/>
    </source>
</evidence>
<feature type="non-terminal residue" evidence="2">
    <location>
        <position position="1"/>
    </location>
</feature>
<proteinExistence type="predicted"/>
<dbReference type="AlphaFoldDB" id="A0A7Y2ECL1"/>
<feature type="domain" description="FlgD/Vpr Ig-like" evidence="1">
    <location>
        <begin position="84"/>
        <end position="148"/>
    </location>
</feature>
<reference evidence="2 3" key="1">
    <citation type="submission" date="2020-03" db="EMBL/GenBank/DDBJ databases">
        <title>Metabolic flexibility allows generalist bacteria to become dominant in a frequently disturbed ecosystem.</title>
        <authorList>
            <person name="Chen Y.-J."/>
            <person name="Leung P.M."/>
            <person name="Bay S.K."/>
            <person name="Hugenholtz P."/>
            <person name="Kessler A.J."/>
            <person name="Shelley G."/>
            <person name="Waite D.W."/>
            <person name="Cook P.L."/>
            <person name="Greening C."/>
        </authorList>
    </citation>
    <scope>NUCLEOTIDE SEQUENCE [LARGE SCALE GENOMIC DNA]</scope>
    <source>
        <strain evidence="2">SS_bin_28</strain>
    </source>
</reference>
<dbReference type="InterPro" id="IPR025965">
    <property type="entry name" value="FlgD/Vpr_Ig-like"/>
</dbReference>
<dbReference type="InterPro" id="IPR026444">
    <property type="entry name" value="Secre_tail"/>
</dbReference>
<protein>
    <submittedName>
        <fullName evidence="2">T9SS type A sorting domain-containing protein</fullName>
    </submittedName>
</protein>
<evidence type="ECO:0000313" key="3">
    <source>
        <dbReference type="Proteomes" id="UP000547674"/>
    </source>
</evidence>
<evidence type="ECO:0000259" key="1">
    <source>
        <dbReference type="Pfam" id="PF13860"/>
    </source>
</evidence>
<dbReference type="Proteomes" id="UP000547674">
    <property type="component" value="Unassembled WGS sequence"/>
</dbReference>
<gene>
    <name evidence="2" type="ORF">HKN21_17880</name>
</gene>
<accession>A0A7Y2ECL1</accession>
<name>A0A7Y2ECL1_UNCEI</name>